<feature type="active site" evidence="3">
    <location>
        <position position="252"/>
    </location>
</feature>
<dbReference type="CDD" id="cd04875">
    <property type="entry name" value="ACT_F4HF-DF"/>
    <property type="match status" value="1"/>
</dbReference>
<dbReference type="NCBIfam" id="NF004684">
    <property type="entry name" value="PRK06027.1"/>
    <property type="match status" value="1"/>
</dbReference>
<comment type="similarity">
    <text evidence="3">Belongs to the PurU family.</text>
</comment>
<comment type="catalytic activity">
    <reaction evidence="3">
        <text>(6R)-10-formyltetrahydrofolate + H2O = (6S)-5,6,7,8-tetrahydrofolate + formate + H(+)</text>
        <dbReference type="Rhea" id="RHEA:19833"/>
        <dbReference type="ChEBI" id="CHEBI:15377"/>
        <dbReference type="ChEBI" id="CHEBI:15378"/>
        <dbReference type="ChEBI" id="CHEBI:15740"/>
        <dbReference type="ChEBI" id="CHEBI:57453"/>
        <dbReference type="ChEBI" id="CHEBI:195366"/>
        <dbReference type="EC" id="3.5.1.10"/>
    </reaction>
</comment>
<evidence type="ECO:0000256" key="3">
    <source>
        <dbReference type="HAMAP-Rule" id="MF_01927"/>
    </source>
</evidence>
<dbReference type="EC" id="3.5.1.10" evidence="3 4"/>
<dbReference type="HAMAP" id="MF_01927">
    <property type="entry name" value="PurU"/>
    <property type="match status" value="1"/>
</dbReference>
<sequence>MTLLNPAALAGTALATPANPQPDAAKTSPRFLLTMACPERPGIVHAVTSFLVEHGFNINEHQQFDDSVRGKVYLRTAFSGAGALDAGHLAEEFQDIADRFGMTYEFHDQTRMRLLVMVSKFGHCLNDLIFRWRAGTLGGEIALVVSNHEDLRPMAEAAGLPFVHIPISSGNKPEAEQALLRLVDEHEIDLVVLARYMQILSNELCTALEGRAINIHHSFLPGFKGARPYHQAYARGVKLVGATAHYVTADLDEGPIIEQEVIRVDHTYHPTALSTVGQDAEALALSRAVRWHCEHRVLLDGHSTVVFR</sequence>
<dbReference type="NCBIfam" id="TIGR00655">
    <property type="entry name" value="PurU"/>
    <property type="match status" value="1"/>
</dbReference>
<dbReference type="InterPro" id="IPR041729">
    <property type="entry name" value="Formyl-FH4-Hydrolase_C"/>
</dbReference>
<evidence type="ECO:0000313" key="7">
    <source>
        <dbReference type="Proteomes" id="UP001209654"/>
    </source>
</evidence>
<organism evidence="6 7">
    <name type="scientific">Arthrobacter mangrovi</name>
    <dbReference type="NCBI Taxonomy" id="2966350"/>
    <lineage>
        <taxon>Bacteria</taxon>
        <taxon>Bacillati</taxon>
        <taxon>Actinomycetota</taxon>
        <taxon>Actinomycetes</taxon>
        <taxon>Micrococcales</taxon>
        <taxon>Micrococcaceae</taxon>
        <taxon>Arthrobacter</taxon>
    </lineage>
</organism>
<evidence type="ECO:0000256" key="1">
    <source>
        <dbReference type="ARBA" id="ARBA00022563"/>
    </source>
</evidence>
<evidence type="ECO:0000313" key="6">
    <source>
        <dbReference type="EMBL" id="GLB67207.1"/>
    </source>
</evidence>
<dbReference type="InterPro" id="IPR045865">
    <property type="entry name" value="ACT-like_dom_sf"/>
</dbReference>
<keyword evidence="1 3" id="KW-0554">One-carbon metabolism</keyword>
<evidence type="ECO:0000256" key="2">
    <source>
        <dbReference type="ARBA" id="ARBA00022801"/>
    </source>
</evidence>
<dbReference type="CDD" id="cd08648">
    <property type="entry name" value="FMT_core_Formyl-FH4-Hydrolase_C"/>
    <property type="match status" value="1"/>
</dbReference>
<keyword evidence="7" id="KW-1185">Reference proteome</keyword>
<accession>A0ABQ5MT93</accession>
<dbReference type="InterPro" id="IPR002912">
    <property type="entry name" value="ACT_dom"/>
</dbReference>
<comment type="caution">
    <text evidence="6">The sequence shown here is derived from an EMBL/GenBank/DDBJ whole genome shotgun (WGS) entry which is preliminary data.</text>
</comment>
<comment type="function">
    <text evidence="3">Catalyzes the hydrolysis of 10-formyltetrahydrofolate (formyl-FH4) to formate and tetrahydrofolate (FH4).</text>
</comment>
<dbReference type="PANTHER" id="PTHR42706:SF1">
    <property type="entry name" value="FORMYLTETRAHYDROFOLATE DEFORMYLASE 2, MITOCHONDRIAL"/>
    <property type="match status" value="1"/>
</dbReference>
<dbReference type="Proteomes" id="UP001209654">
    <property type="component" value="Unassembled WGS sequence"/>
</dbReference>
<dbReference type="InterPro" id="IPR036477">
    <property type="entry name" value="Formyl_transf_N_sf"/>
</dbReference>
<gene>
    <name evidence="6" type="primary">purU_3</name>
    <name evidence="3" type="synonym">purU</name>
    <name evidence="6" type="ORF">AHIS1636_16460</name>
</gene>
<protein>
    <recommendedName>
        <fullName evidence="3 4">Formyltetrahydrofolate deformylase</fullName>
        <ecNumber evidence="3 4">3.5.1.10</ecNumber>
    </recommendedName>
    <alternativeName>
        <fullName evidence="3">Formyl-FH(4) hydrolase</fullName>
    </alternativeName>
</protein>
<name>A0ABQ5MT93_9MICC</name>
<proteinExistence type="inferred from homology"/>
<dbReference type="PROSITE" id="PS51671">
    <property type="entry name" value="ACT"/>
    <property type="match status" value="1"/>
</dbReference>
<dbReference type="Pfam" id="PF00551">
    <property type="entry name" value="Formyl_trans_N"/>
    <property type="match status" value="1"/>
</dbReference>
<keyword evidence="3" id="KW-0658">Purine biosynthesis</keyword>
<dbReference type="InterPro" id="IPR004810">
    <property type="entry name" value="PurU"/>
</dbReference>
<evidence type="ECO:0000259" key="5">
    <source>
        <dbReference type="PROSITE" id="PS51671"/>
    </source>
</evidence>
<evidence type="ECO:0000256" key="4">
    <source>
        <dbReference type="NCBIfam" id="TIGR00655"/>
    </source>
</evidence>
<reference evidence="6 7" key="1">
    <citation type="journal article" date="2023" name="Int. J. Syst. Evol. Microbiol.">
        <title>Arthrobacter mangrovi sp. nov., an actinobacterium isolated from the rhizosphere of a mangrove.</title>
        <authorList>
            <person name="Hamada M."/>
            <person name="Saitou S."/>
            <person name="Enomoto N."/>
            <person name="Nanri K."/>
            <person name="Hidaka K."/>
            <person name="Miura T."/>
            <person name="Tamura T."/>
        </authorList>
    </citation>
    <scope>NUCLEOTIDE SEQUENCE [LARGE SCALE GENOMIC DNA]</scope>
    <source>
        <strain evidence="6 7">NBRC 112813</strain>
    </source>
</reference>
<dbReference type="PANTHER" id="PTHR42706">
    <property type="entry name" value="FORMYLTETRAHYDROFOLATE DEFORMYLASE"/>
    <property type="match status" value="1"/>
</dbReference>
<dbReference type="SUPFAM" id="SSF55021">
    <property type="entry name" value="ACT-like"/>
    <property type="match status" value="1"/>
</dbReference>
<feature type="domain" description="ACT" evidence="5">
    <location>
        <begin position="32"/>
        <end position="114"/>
    </location>
</feature>
<dbReference type="InterPro" id="IPR002376">
    <property type="entry name" value="Formyl_transf_N"/>
</dbReference>
<dbReference type="Gene3D" id="3.40.50.170">
    <property type="entry name" value="Formyl transferase, N-terminal domain"/>
    <property type="match status" value="1"/>
</dbReference>
<dbReference type="RefSeq" id="WP_264795345.1">
    <property type="nucleotide sequence ID" value="NZ_BRVS01000006.1"/>
</dbReference>
<dbReference type="PIRSF" id="PIRSF036480">
    <property type="entry name" value="FormyFH4_hydr"/>
    <property type="match status" value="1"/>
</dbReference>
<dbReference type="SUPFAM" id="SSF53328">
    <property type="entry name" value="Formyltransferase"/>
    <property type="match status" value="1"/>
</dbReference>
<dbReference type="Gene3D" id="3.30.70.260">
    <property type="match status" value="1"/>
</dbReference>
<dbReference type="PRINTS" id="PR01575">
    <property type="entry name" value="FFH4HYDRLASE"/>
</dbReference>
<dbReference type="EMBL" id="BRVS01000006">
    <property type="protein sequence ID" value="GLB67207.1"/>
    <property type="molecule type" value="Genomic_DNA"/>
</dbReference>
<comment type="pathway">
    <text evidence="3">Purine metabolism; IMP biosynthesis via de novo pathway; formate from 10-formyl-5,6,7,8-tetrahydrofolate: step 1/1.</text>
</comment>
<dbReference type="InterPro" id="IPR044074">
    <property type="entry name" value="PurU_ACT"/>
</dbReference>
<keyword evidence="2 3" id="KW-0378">Hydrolase</keyword>